<reference evidence="1" key="1">
    <citation type="submission" date="2020-07" db="EMBL/GenBank/DDBJ databases">
        <title>Genome sequence and genetic diversity analysis of an under-domesticated orphan crop, white fonio (Digitaria exilis).</title>
        <authorList>
            <person name="Bennetzen J.L."/>
            <person name="Chen S."/>
            <person name="Ma X."/>
            <person name="Wang X."/>
            <person name="Yssel A.E.J."/>
            <person name="Chaluvadi S.R."/>
            <person name="Johnson M."/>
            <person name="Gangashetty P."/>
            <person name="Hamidou F."/>
            <person name="Sanogo M.D."/>
            <person name="Zwaenepoel A."/>
            <person name="Wallace J."/>
            <person name="Van De Peer Y."/>
            <person name="Van Deynze A."/>
        </authorList>
    </citation>
    <scope>NUCLEOTIDE SEQUENCE</scope>
    <source>
        <tissue evidence="1">Leaves</tissue>
    </source>
</reference>
<dbReference type="AlphaFoldDB" id="A0A835F7M1"/>
<gene>
    <name evidence="1" type="ORF">HU200_016714</name>
</gene>
<name>A0A835F7M1_9POAL</name>
<dbReference type="InterPro" id="IPR053197">
    <property type="entry name" value="F-box_SCFL_complex_component"/>
</dbReference>
<dbReference type="OrthoDB" id="689438at2759"/>
<evidence type="ECO:0000313" key="2">
    <source>
        <dbReference type="Proteomes" id="UP000636709"/>
    </source>
</evidence>
<comment type="caution">
    <text evidence="1">The sequence shown here is derived from an EMBL/GenBank/DDBJ whole genome shotgun (WGS) entry which is preliminary data.</text>
</comment>
<protein>
    <submittedName>
        <fullName evidence="1">Uncharacterized protein</fullName>
    </submittedName>
</protein>
<evidence type="ECO:0000313" key="1">
    <source>
        <dbReference type="EMBL" id="KAF8730848.1"/>
    </source>
</evidence>
<dbReference type="Proteomes" id="UP000636709">
    <property type="component" value="Unassembled WGS sequence"/>
</dbReference>
<organism evidence="1 2">
    <name type="scientific">Digitaria exilis</name>
    <dbReference type="NCBI Taxonomy" id="1010633"/>
    <lineage>
        <taxon>Eukaryota</taxon>
        <taxon>Viridiplantae</taxon>
        <taxon>Streptophyta</taxon>
        <taxon>Embryophyta</taxon>
        <taxon>Tracheophyta</taxon>
        <taxon>Spermatophyta</taxon>
        <taxon>Magnoliopsida</taxon>
        <taxon>Liliopsida</taxon>
        <taxon>Poales</taxon>
        <taxon>Poaceae</taxon>
        <taxon>PACMAD clade</taxon>
        <taxon>Panicoideae</taxon>
        <taxon>Panicodae</taxon>
        <taxon>Paniceae</taxon>
        <taxon>Anthephorinae</taxon>
        <taxon>Digitaria</taxon>
    </lineage>
</organism>
<dbReference type="PANTHER" id="PTHR34223">
    <property type="entry name" value="OS11G0201299 PROTEIN"/>
    <property type="match status" value="1"/>
</dbReference>
<dbReference type="PANTHER" id="PTHR34223:SF111">
    <property type="entry name" value="F-BOX DOMAIN CONTAINING PROTEIN, EXPRESSED"/>
    <property type="match status" value="1"/>
</dbReference>
<sequence length="198" mass="22659">MLLVEEYRNREAYRVINEQSEIWPAIHSRKFSLCTDWRRLKITDIFVSRLLARVDLKHATLKYRALDFSRCPALEQLDMLCCRVHVDNILSQSLRQLSITECDFGRSTRCRISAPCLTSLQLVVSSGRAPFLDEMPLLLTANVRLGDWSCADICVNNRYYGDCGDGNCRGCFGSRGDGSSVLLLRLVKRHGHRNHKLP</sequence>
<proteinExistence type="predicted"/>
<accession>A0A835F7M1</accession>
<keyword evidence="2" id="KW-1185">Reference proteome</keyword>
<dbReference type="EMBL" id="JACEFO010001613">
    <property type="protein sequence ID" value="KAF8730848.1"/>
    <property type="molecule type" value="Genomic_DNA"/>
</dbReference>